<protein>
    <submittedName>
        <fullName evidence="2">Uncharacterized protein</fullName>
    </submittedName>
</protein>
<accession>A0A815ANY9</accession>
<organism evidence="2 4">
    <name type="scientific">Adineta ricciae</name>
    <name type="common">Rotifer</name>
    <dbReference type="NCBI Taxonomy" id="249248"/>
    <lineage>
        <taxon>Eukaryota</taxon>
        <taxon>Metazoa</taxon>
        <taxon>Spiralia</taxon>
        <taxon>Gnathifera</taxon>
        <taxon>Rotifera</taxon>
        <taxon>Eurotatoria</taxon>
        <taxon>Bdelloidea</taxon>
        <taxon>Adinetida</taxon>
        <taxon>Adinetidae</taxon>
        <taxon>Adineta</taxon>
    </lineage>
</organism>
<evidence type="ECO:0000313" key="4">
    <source>
        <dbReference type="Proteomes" id="UP000663852"/>
    </source>
</evidence>
<sequence length="111" mass="12072">MITSPASTGAGMLLKSNIFDYNELIIELTDLVINASCVRIAALTSKARSIKSECALQESTVFGVTTLWTSTVFGQQMNVANTFSVTSIDFVTILSSFSKPSLIQPLNEKRF</sequence>
<dbReference type="Proteomes" id="UP000663828">
    <property type="component" value="Unassembled WGS sequence"/>
</dbReference>
<dbReference type="EMBL" id="CAJNOJ010000186">
    <property type="protein sequence ID" value="CAF1260572.1"/>
    <property type="molecule type" value="Genomic_DNA"/>
</dbReference>
<comment type="caution">
    <text evidence="2">The sequence shown here is derived from an EMBL/GenBank/DDBJ whole genome shotgun (WGS) entry which is preliminary data.</text>
</comment>
<reference evidence="2" key="1">
    <citation type="submission" date="2021-02" db="EMBL/GenBank/DDBJ databases">
        <authorList>
            <person name="Nowell W R."/>
        </authorList>
    </citation>
    <scope>NUCLEOTIDE SEQUENCE</scope>
</reference>
<dbReference type="EMBL" id="CAJNOR010000208">
    <property type="protein sequence ID" value="CAF0840369.1"/>
    <property type="molecule type" value="Genomic_DNA"/>
</dbReference>
<keyword evidence="3" id="KW-1185">Reference proteome</keyword>
<gene>
    <name evidence="2" type="ORF">EDS130_LOCUS28491</name>
    <name evidence="1" type="ORF">XAT740_LOCUS4937</name>
</gene>
<evidence type="ECO:0000313" key="1">
    <source>
        <dbReference type="EMBL" id="CAF0840369.1"/>
    </source>
</evidence>
<dbReference type="Proteomes" id="UP000663852">
    <property type="component" value="Unassembled WGS sequence"/>
</dbReference>
<evidence type="ECO:0000313" key="2">
    <source>
        <dbReference type="EMBL" id="CAF1260572.1"/>
    </source>
</evidence>
<dbReference type="AlphaFoldDB" id="A0A815ANY9"/>
<evidence type="ECO:0000313" key="3">
    <source>
        <dbReference type="Proteomes" id="UP000663828"/>
    </source>
</evidence>
<name>A0A815ANY9_ADIRI</name>
<proteinExistence type="predicted"/>